<accession>A0A0N5CGI5</accession>
<dbReference type="CDD" id="cd08662">
    <property type="entry name" value="M13"/>
    <property type="match status" value="1"/>
</dbReference>
<evidence type="ECO:0000256" key="8">
    <source>
        <dbReference type="SAM" id="Phobius"/>
    </source>
</evidence>
<evidence type="ECO:0000256" key="3">
    <source>
        <dbReference type="ARBA" id="ARBA00022670"/>
    </source>
</evidence>
<dbReference type="AlphaFoldDB" id="A0A0N5CGI5"/>
<dbReference type="WBParaSite" id="SPAL_0001696100.1">
    <property type="protein sequence ID" value="SPAL_0001696100.1"/>
    <property type="gene ID" value="SPAL_0001696100"/>
</dbReference>
<keyword evidence="6" id="KW-0862">Zinc</keyword>
<dbReference type="Gene3D" id="3.40.390.10">
    <property type="entry name" value="Collagenase (Catalytic Domain)"/>
    <property type="match status" value="2"/>
</dbReference>
<evidence type="ECO:0000256" key="7">
    <source>
        <dbReference type="ARBA" id="ARBA00023049"/>
    </source>
</evidence>
<dbReference type="InterPro" id="IPR000718">
    <property type="entry name" value="Peptidase_M13"/>
</dbReference>
<evidence type="ECO:0000259" key="9">
    <source>
        <dbReference type="Pfam" id="PF01431"/>
    </source>
</evidence>
<keyword evidence="11" id="KW-1185">Reference proteome</keyword>
<evidence type="ECO:0000256" key="4">
    <source>
        <dbReference type="ARBA" id="ARBA00022723"/>
    </source>
</evidence>
<evidence type="ECO:0000313" key="11">
    <source>
        <dbReference type="Proteomes" id="UP000046392"/>
    </source>
</evidence>
<feature type="domain" description="Peptidase M13 C-terminal" evidence="9">
    <location>
        <begin position="274"/>
        <end position="482"/>
    </location>
</feature>
<evidence type="ECO:0000259" key="10">
    <source>
        <dbReference type="Pfam" id="PF05649"/>
    </source>
</evidence>
<evidence type="ECO:0000256" key="6">
    <source>
        <dbReference type="ARBA" id="ARBA00022833"/>
    </source>
</evidence>
<dbReference type="GO" id="GO:0016485">
    <property type="term" value="P:protein processing"/>
    <property type="evidence" value="ECO:0007669"/>
    <property type="project" value="TreeGrafter"/>
</dbReference>
<dbReference type="PANTHER" id="PTHR11733">
    <property type="entry name" value="ZINC METALLOPROTEASE FAMILY M13 NEPRILYSIN-RELATED"/>
    <property type="match status" value="1"/>
</dbReference>
<dbReference type="Pfam" id="PF05649">
    <property type="entry name" value="Peptidase_M13_N"/>
    <property type="match status" value="1"/>
</dbReference>
<evidence type="ECO:0000256" key="5">
    <source>
        <dbReference type="ARBA" id="ARBA00022801"/>
    </source>
</evidence>
<dbReference type="GO" id="GO:0005886">
    <property type="term" value="C:plasma membrane"/>
    <property type="evidence" value="ECO:0007669"/>
    <property type="project" value="TreeGrafter"/>
</dbReference>
<keyword evidence="3" id="KW-0645">Protease</keyword>
<comment type="cofactor">
    <cofactor evidence="1">
        <name>Zn(2+)</name>
        <dbReference type="ChEBI" id="CHEBI:29105"/>
    </cofactor>
</comment>
<evidence type="ECO:0000256" key="2">
    <source>
        <dbReference type="ARBA" id="ARBA00007357"/>
    </source>
</evidence>
<name>A0A0N5CGI5_STREA</name>
<dbReference type="Proteomes" id="UP000046392">
    <property type="component" value="Unplaced"/>
</dbReference>
<dbReference type="Pfam" id="PF01431">
    <property type="entry name" value="Peptidase_M13"/>
    <property type="match status" value="1"/>
</dbReference>
<organism evidence="11 12">
    <name type="scientific">Strongyloides papillosus</name>
    <name type="common">Intestinal threadworm</name>
    <dbReference type="NCBI Taxonomy" id="174720"/>
    <lineage>
        <taxon>Eukaryota</taxon>
        <taxon>Metazoa</taxon>
        <taxon>Ecdysozoa</taxon>
        <taxon>Nematoda</taxon>
        <taxon>Chromadorea</taxon>
        <taxon>Rhabditida</taxon>
        <taxon>Tylenchina</taxon>
        <taxon>Panagrolaimomorpha</taxon>
        <taxon>Strongyloidoidea</taxon>
        <taxon>Strongyloididae</taxon>
        <taxon>Strongyloides</taxon>
    </lineage>
</organism>
<dbReference type="InterPro" id="IPR008753">
    <property type="entry name" value="Peptidase_M13_N"/>
</dbReference>
<dbReference type="GO" id="GO:0046872">
    <property type="term" value="F:metal ion binding"/>
    <property type="evidence" value="ECO:0007669"/>
    <property type="project" value="UniProtKB-KW"/>
</dbReference>
<dbReference type="SUPFAM" id="SSF55486">
    <property type="entry name" value="Metalloproteases ('zincins'), catalytic domain"/>
    <property type="match status" value="2"/>
</dbReference>
<proteinExistence type="inferred from homology"/>
<dbReference type="PRINTS" id="PR00786">
    <property type="entry name" value="NEPRILYSIN"/>
</dbReference>
<dbReference type="InterPro" id="IPR024079">
    <property type="entry name" value="MetalloPept_cat_dom_sf"/>
</dbReference>
<dbReference type="PROSITE" id="PS51885">
    <property type="entry name" value="NEPRILYSIN"/>
    <property type="match status" value="1"/>
</dbReference>
<dbReference type="GO" id="GO:0004222">
    <property type="term" value="F:metalloendopeptidase activity"/>
    <property type="evidence" value="ECO:0007669"/>
    <property type="project" value="InterPro"/>
</dbReference>
<comment type="similarity">
    <text evidence="2">Belongs to the peptidase M13 family.</text>
</comment>
<reference evidence="12" key="1">
    <citation type="submission" date="2017-02" db="UniProtKB">
        <authorList>
            <consortium name="WormBaseParasite"/>
        </authorList>
    </citation>
    <scope>IDENTIFICATION</scope>
</reference>
<keyword evidence="7" id="KW-0482">Metalloprotease</keyword>
<dbReference type="InterPro" id="IPR042089">
    <property type="entry name" value="Peptidase_M13_dom_2"/>
</dbReference>
<keyword evidence="8" id="KW-0472">Membrane</keyword>
<feature type="domain" description="Peptidase M13 N-terminal" evidence="10">
    <location>
        <begin position="54"/>
        <end position="118"/>
    </location>
</feature>
<keyword evidence="8" id="KW-0812">Transmembrane</keyword>
<keyword evidence="4" id="KW-0479">Metal-binding</keyword>
<keyword evidence="5" id="KW-0378">Hydrolase</keyword>
<protein>
    <submittedName>
        <fullName evidence="12">Phosphate-regulating neutral endopeptidase (inferred by orthology to a human protein)</fullName>
    </submittedName>
</protein>
<evidence type="ECO:0000256" key="1">
    <source>
        <dbReference type="ARBA" id="ARBA00001947"/>
    </source>
</evidence>
<dbReference type="InterPro" id="IPR018497">
    <property type="entry name" value="Peptidase_M13_C"/>
</dbReference>
<feature type="transmembrane region" description="Helical" evidence="8">
    <location>
        <begin position="6"/>
        <end position="27"/>
    </location>
</feature>
<evidence type="ECO:0000313" key="12">
    <source>
        <dbReference type="WBParaSite" id="SPAL_0001696100.1"/>
    </source>
</evidence>
<dbReference type="PANTHER" id="PTHR11733:SF167">
    <property type="entry name" value="FI17812P1-RELATED"/>
    <property type="match status" value="1"/>
</dbReference>
<keyword evidence="8" id="KW-1133">Transmembrane helix</keyword>
<dbReference type="Gene3D" id="1.10.1380.10">
    <property type="entry name" value="Neutral endopeptidase , domain2"/>
    <property type="match status" value="2"/>
</dbReference>
<sequence>MNSLLLFYSYSILFYYFLLPIGCYGFWYPRRYHKKPESVTSNDLSKYIDKEEDPCDNFYKFSCGKWIDETKLGRDEKIISQFSYSENKFKKFLKEAVRGEYDDDSPAIKKINNIKTKCSKLNGFWRSRCFEKISSGFGLYPYVSYFLYKEFIKNKDTRRNFKIIGQMFNNLKNEFKLLLDEKDTLLDVATKRNYMKKIDHMKIDTSIIVMLSNLKTMEECYKLLEISRKDSYKIILLKIRFFLTRLYMSKKTELNTCFNIIMNHNILKFGVLANAAYLVEYNEIIITPMLIDKPMFSPDYPMSYNYGSIGFIIGHEIIHGFDNVGIHFDYEGDYDRRMTSYRTKMRYREKADCLENQYNEERNNIFNRNVDGRSTLRENIADNGAIKITHRAYMRYLKNIGGKEERVGRYGNYTDEQLFFINFGKTFCEKIADGHVRHTHRFDEHSPGEVRVIKTLSNYRPFSKAFKCMIGDNMNPIDKCEVWMY</sequence>